<dbReference type="AlphaFoldDB" id="A0A2P5EWQ8"/>
<dbReference type="SUPFAM" id="SSF50978">
    <property type="entry name" value="WD40 repeat-like"/>
    <property type="match status" value="1"/>
</dbReference>
<proteinExistence type="predicted"/>
<evidence type="ECO:0000256" key="1">
    <source>
        <dbReference type="ARBA" id="ARBA00022574"/>
    </source>
</evidence>
<sequence length="216" mass="24715">MKQNILGAKRYDGTADEVLVFDCGKLEDGRHYSDGPELRLIGEGDDDSGLAWDPVREGSTEGTIDIFDLRTELQKLFTLSNHEEDVTQVEWDPSHENILASASCDRKVIIWDLNSRIGSLESKYLEDNENEPPELLFSHRGHRYWITEVSWNKNEPWVISSVSADETLQVWKIAECALTIMRLNLILLLDAVIDDSIYHKPSTNNRDLHSFIARPF</sequence>
<dbReference type="PANTHER" id="PTHR22850">
    <property type="entry name" value="WD40 REPEAT FAMILY"/>
    <property type="match status" value="1"/>
</dbReference>
<comment type="caution">
    <text evidence="4">The sequence shown here is derived from an EMBL/GenBank/DDBJ whole genome shotgun (WGS) entry which is preliminary data.</text>
</comment>
<reference evidence="5" key="1">
    <citation type="submission" date="2016-06" db="EMBL/GenBank/DDBJ databases">
        <title>Parallel loss of symbiosis genes in relatives of nitrogen-fixing non-legume Parasponia.</title>
        <authorList>
            <person name="Van Velzen R."/>
            <person name="Holmer R."/>
            <person name="Bu F."/>
            <person name="Rutten L."/>
            <person name="Van Zeijl A."/>
            <person name="Liu W."/>
            <person name="Santuari L."/>
            <person name="Cao Q."/>
            <person name="Sharma T."/>
            <person name="Shen D."/>
            <person name="Roswanjaya Y."/>
            <person name="Wardhani T."/>
            <person name="Kalhor M.S."/>
            <person name="Jansen J."/>
            <person name="Van den Hoogen J."/>
            <person name="Gungor B."/>
            <person name="Hartog M."/>
            <person name="Hontelez J."/>
            <person name="Verver J."/>
            <person name="Yang W.-C."/>
            <person name="Schijlen E."/>
            <person name="Repin R."/>
            <person name="Schilthuizen M."/>
            <person name="Schranz E."/>
            <person name="Heidstra R."/>
            <person name="Miyata K."/>
            <person name="Fedorova E."/>
            <person name="Kohlen W."/>
            <person name="Bisseling T."/>
            <person name="Smit S."/>
            <person name="Geurts R."/>
        </authorList>
    </citation>
    <scope>NUCLEOTIDE SEQUENCE [LARGE SCALE GENOMIC DNA]</scope>
    <source>
        <strain evidence="5">cv. RG33-2</strain>
    </source>
</reference>
<evidence type="ECO:0000313" key="5">
    <source>
        <dbReference type="Proteomes" id="UP000237000"/>
    </source>
</evidence>
<protein>
    <submittedName>
        <fullName evidence="4">Guanine nucleotide-binding protein, beta subunit</fullName>
    </submittedName>
</protein>
<dbReference type="OrthoDB" id="1713894at2759"/>
<evidence type="ECO:0000256" key="2">
    <source>
        <dbReference type="ARBA" id="ARBA00022737"/>
    </source>
</evidence>
<evidence type="ECO:0000313" key="4">
    <source>
        <dbReference type="EMBL" id="PON89977.1"/>
    </source>
</evidence>
<dbReference type="InterPro" id="IPR036322">
    <property type="entry name" value="WD40_repeat_dom_sf"/>
</dbReference>
<evidence type="ECO:0000256" key="3">
    <source>
        <dbReference type="PROSITE-ProRule" id="PRU00221"/>
    </source>
</evidence>
<feature type="repeat" description="WD" evidence="3">
    <location>
        <begin position="79"/>
        <end position="115"/>
    </location>
</feature>
<dbReference type="Proteomes" id="UP000237000">
    <property type="component" value="Unassembled WGS sequence"/>
</dbReference>
<dbReference type="PROSITE" id="PS50082">
    <property type="entry name" value="WD_REPEATS_2"/>
    <property type="match status" value="2"/>
</dbReference>
<keyword evidence="1 3" id="KW-0853">WD repeat</keyword>
<organism evidence="4 5">
    <name type="scientific">Trema orientale</name>
    <name type="common">Charcoal tree</name>
    <name type="synonym">Celtis orientalis</name>
    <dbReference type="NCBI Taxonomy" id="63057"/>
    <lineage>
        <taxon>Eukaryota</taxon>
        <taxon>Viridiplantae</taxon>
        <taxon>Streptophyta</taxon>
        <taxon>Embryophyta</taxon>
        <taxon>Tracheophyta</taxon>
        <taxon>Spermatophyta</taxon>
        <taxon>Magnoliopsida</taxon>
        <taxon>eudicotyledons</taxon>
        <taxon>Gunneridae</taxon>
        <taxon>Pentapetalae</taxon>
        <taxon>rosids</taxon>
        <taxon>fabids</taxon>
        <taxon>Rosales</taxon>
        <taxon>Cannabaceae</taxon>
        <taxon>Trema</taxon>
    </lineage>
</organism>
<dbReference type="Pfam" id="PF00400">
    <property type="entry name" value="WD40"/>
    <property type="match status" value="2"/>
</dbReference>
<dbReference type="InterPro" id="IPR019775">
    <property type="entry name" value="WD40_repeat_CS"/>
</dbReference>
<dbReference type="InterPro" id="IPR001680">
    <property type="entry name" value="WD40_rpt"/>
</dbReference>
<dbReference type="STRING" id="63057.A0A2P5EWQ8"/>
<dbReference type="Gene3D" id="2.130.10.10">
    <property type="entry name" value="YVTN repeat-like/Quinoprotein amine dehydrogenase"/>
    <property type="match status" value="1"/>
</dbReference>
<dbReference type="InterPro" id="IPR050459">
    <property type="entry name" value="WD_repeat_RBAP46/RBAP48/MSI1"/>
</dbReference>
<keyword evidence="5" id="KW-1185">Reference proteome</keyword>
<dbReference type="InParanoid" id="A0A2P5EWQ8"/>
<dbReference type="SMART" id="SM00320">
    <property type="entry name" value="WD40"/>
    <property type="match status" value="2"/>
</dbReference>
<keyword evidence="2" id="KW-0677">Repeat</keyword>
<name>A0A2P5EWQ8_TREOI</name>
<dbReference type="PROSITE" id="PS00678">
    <property type="entry name" value="WD_REPEATS_1"/>
    <property type="match status" value="1"/>
</dbReference>
<accession>A0A2P5EWQ8</accession>
<dbReference type="PROSITE" id="PS50294">
    <property type="entry name" value="WD_REPEATS_REGION"/>
    <property type="match status" value="1"/>
</dbReference>
<feature type="repeat" description="WD" evidence="3">
    <location>
        <begin position="139"/>
        <end position="173"/>
    </location>
</feature>
<dbReference type="EMBL" id="JXTC01000088">
    <property type="protein sequence ID" value="PON89977.1"/>
    <property type="molecule type" value="Genomic_DNA"/>
</dbReference>
<gene>
    <name evidence="4" type="ORF">TorRG33x02_142630</name>
</gene>
<dbReference type="InterPro" id="IPR015943">
    <property type="entry name" value="WD40/YVTN_repeat-like_dom_sf"/>
</dbReference>